<gene>
    <name evidence="1" type="ORF">B0H17DRAFT_966169</name>
</gene>
<comment type="caution">
    <text evidence="1">The sequence shown here is derived from an EMBL/GenBank/DDBJ whole genome shotgun (WGS) entry which is preliminary data.</text>
</comment>
<keyword evidence="2" id="KW-1185">Reference proteome</keyword>
<accession>A0AAD7B9J6</accession>
<name>A0AAD7B9J6_MYCRO</name>
<organism evidence="1 2">
    <name type="scientific">Mycena rosella</name>
    <name type="common">Pink bonnet</name>
    <name type="synonym">Agaricus rosellus</name>
    <dbReference type="NCBI Taxonomy" id="1033263"/>
    <lineage>
        <taxon>Eukaryota</taxon>
        <taxon>Fungi</taxon>
        <taxon>Dikarya</taxon>
        <taxon>Basidiomycota</taxon>
        <taxon>Agaricomycotina</taxon>
        <taxon>Agaricomycetes</taxon>
        <taxon>Agaricomycetidae</taxon>
        <taxon>Agaricales</taxon>
        <taxon>Marasmiineae</taxon>
        <taxon>Mycenaceae</taxon>
        <taxon>Mycena</taxon>
    </lineage>
</organism>
<evidence type="ECO:0000313" key="1">
    <source>
        <dbReference type="EMBL" id="KAJ7614213.1"/>
    </source>
</evidence>
<dbReference type="EMBL" id="JARKIE010000875">
    <property type="protein sequence ID" value="KAJ7614213.1"/>
    <property type="molecule type" value="Genomic_DNA"/>
</dbReference>
<reference evidence="1" key="1">
    <citation type="submission" date="2023-03" db="EMBL/GenBank/DDBJ databases">
        <title>Massive genome expansion in bonnet fungi (Mycena s.s.) driven by repeated elements and novel gene families across ecological guilds.</title>
        <authorList>
            <consortium name="Lawrence Berkeley National Laboratory"/>
            <person name="Harder C.B."/>
            <person name="Miyauchi S."/>
            <person name="Viragh M."/>
            <person name="Kuo A."/>
            <person name="Thoen E."/>
            <person name="Andreopoulos B."/>
            <person name="Lu D."/>
            <person name="Skrede I."/>
            <person name="Drula E."/>
            <person name="Henrissat B."/>
            <person name="Morin E."/>
            <person name="Kohler A."/>
            <person name="Barry K."/>
            <person name="LaButti K."/>
            <person name="Morin E."/>
            <person name="Salamov A."/>
            <person name="Lipzen A."/>
            <person name="Mereny Z."/>
            <person name="Hegedus B."/>
            <person name="Baldrian P."/>
            <person name="Stursova M."/>
            <person name="Weitz H."/>
            <person name="Taylor A."/>
            <person name="Grigoriev I.V."/>
            <person name="Nagy L.G."/>
            <person name="Martin F."/>
            <person name="Kauserud H."/>
        </authorList>
    </citation>
    <scope>NUCLEOTIDE SEQUENCE</scope>
    <source>
        <strain evidence="1">CBHHK067</strain>
    </source>
</reference>
<evidence type="ECO:0000313" key="2">
    <source>
        <dbReference type="Proteomes" id="UP001221757"/>
    </source>
</evidence>
<dbReference type="Proteomes" id="UP001221757">
    <property type="component" value="Unassembled WGS sequence"/>
</dbReference>
<dbReference type="AlphaFoldDB" id="A0AAD7B9J6"/>
<sequence>MYEGKLPTWSSTIALLKSLEISSFKTGLTAMQLVNTLSISNVIQMPSVIEMAEWIADNPKLGAVKGLKACQDGH</sequence>
<protein>
    <submittedName>
        <fullName evidence="1">Uncharacterized protein</fullName>
    </submittedName>
</protein>
<proteinExistence type="predicted"/>